<protein>
    <submittedName>
        <fullName evidence="2">Antibiotic biosynthesis monooxygenase</fullName>
    </submittedName>
</protein>
<evidence type="ECO:0000313" key="3">
    <source>
        <dbReference type="Proteomes" id="UP000664369"/>
    </source>
</evidence>
<keyword evidence="2" id="KW-0560">Oxidoreductase</keyword>
<dbReference type="Proteomes" id="UP000664369">
    <property type="component" value="Unassembled WGS sequence"/>
</dbReference>
<dbReference type="Gene3D" id="3.30.70.100">
    <property type="match status" value="1"/>
</dbReference>
<evidence type="ECO:0000259" key="1">
    <source>
        <dbReference type="PROSITE" id="PS51725"/>
    </source>
</evidence>
<gene>
    <name evidence="2" type="ORF">J4E00_19435</name>
</gene>
<dbReference type="EMBL" id="JAGETZ010000010">
    <property type="protein sequence ID" value="MBO2011245.1"/>
    <property type="molecule type" value="Genomic_DNA"/>
</dbReference>
<reference evidence="2 3" key="1">
    <citation type="submission" date="2021-03" db="EMBL/GenBank/DDBJ databases">
        <authorList>
            <person name="Kim M.K."/>
        </authorList>
    </citation>
    <scope>NUCLEOTIDE SEQUENCE [LARGE SCALE GENOMIC DNA]</scope>
    <source>
        <strain evidence="2 3">BT442</strain>
    </source>
</reference>
<organism evidence="2 3">
    <name type="scientific">Hymenobacter negativus</name>
    <dbReference type="NCBI Taxonomy" id="2795026"/>
    <lineage>
        <taxon>Bacteria</taxon>
        <taxon>Pseudomonadati</taxon>
        <taxon>Bacteroidota</taxon>
        <taxon>Cytophagia</taxon>
        <taxon>Cytophagales</taxon>
        <taxon>Hymenobacteraceae</taxon>
        <taxon>Hymenobacter</taxon>
    </lineage>
</organism>
<dbReference type="PROSITE" id="PS51725">
    <property type="entry name" value="ABM"/>
    <property type="match status" value="1"/>
</dbReference>
<keyword evidence="2" id="KW-0503">Monooxygenase</keyword>
<dbReference type="InterPro" id="IPR011008">
    <property type="entry name" value="Dimeric_a/b-barrel"/>
</dbReference>
<keyword evidence="3" id="KW-1185">Reference proteome</keyword>
<dbReference type="Pfam" id="PF03992">
    <property type="entry name" value="ABM"/>
    <property type="match status" value="1"/>
</dbReference>
<comment type="caution">
    <text evidence="2">The sequence shown here is derived from an EMBL/GenBank/DDBJ whole genome shotgun (WGS) entry which is preliminary data.</text>
</comment>
<dbReference type="SUPFAM" id="SSF54909">
    <property type="entry name" value="Dimeric alpha+beta barrel"/>
    <property type="match status" value="1"/>
</dbReference>
<accession>A0ABS3QKN4</accession>
<proteinExistence type="predicted"/>
<feature type="domain" description="ABM" evidence="1">
    <location>
        <begin position="2"/>
        <end position="92"/>
    </location>
</feature>
<dbReference type="RefSeq" id="WP_208176938.1">
    <property type="nucleotide sequence ID" value="NZ_JAGETZ010000010.1"/>
</dbReference>
<name>A0ABS3QKN4_9BACT</name>
<evidence type="ECO:0000313" key="2">
    <source>
        <dbReference type="EMBL" id="MBO2011245.1"/>
    </source>
</evidence>
<sequence>MVAEYIRYQVAADQREALLAAYRQAAAELDAAPECLGYELSECEEEPGQFILRIEWTSTEAHLQGFRKGPQFAGFFAHVKGFYTSIQEMRHYHPTEVARSK</sequence>
<dbReference type="InterPro" id="IPR007138">
    <property type="entry name" value="ABM_dom"/>
</dbReference>
<dbReference type="GO" id="GO:0004497">
    <property type="term" value="F:monooxygenase activity"/>
    <property type="evidence" value="ECO:0007669"/>
    <property type="project" value="UniProtKB-KW"/>
</dbReference>